<protein>
    <submittedName>
        <fullName evidence="1">Uncharacterized protein</fullName>
    </submittedName>
</protein>
<organism evidence="1">
    <name type="scientific">marine sediment metagenome</name>
    <dbReference type="NCBI Taxonomy" id="412755"/>
    <lineage>
        <taxon>unclassified sequences</taxon>
        <taxon>metagenomes</taxon>
        <taxon>ecological metagenomes</taxon>
    </lineage>
</organism>
<accession>A0A0F9IAW4</accession>
<proteinExistence type="predicted"/>
<comment type="caution">
    <text evidence="1">The sequence shown here is derived from an EMBL/GenBank/DDBJ whole genome shotgun (WGS) entry which is preliminary data.</text>
</comment>
<dbReference type="EMBL" id="LAZR01012889">
    <property type="protein sequence ID" value="KKM24612.1"/>
    <property type="molecule type" value="Genomic_DNA"/>
</dbReference>
<reference evidence="1" key="1">
    <citation type="journal article" date="2015" name="Nature">
        <title>Complex archaea that bridge the gap between prokaryotes and eukaryotes.</title>
        <authorList>
            <person name="Spang A."/>
            <person name="Saw J.H."/>
            <person name="Jorgensen S.L."/>
            <person name="Zaremba-Niedzwiedzka K."/>
            <person name="Martijn J."/>
            <person name="Lind A.E."/>
            <person name="van Eijk R."/>
            <person name="Schleper C."/>
            <person name="Guy L."/>
            <person name="Ettema T.J."/>
        </authorList>
    </citation>
    <scope>NUCLEOTIDE SEQUENCE</scope>
</reference>
<name>A0A0F9IAW4_9ZZZZ</name>
<gene>
    <name evidence="1" type="ORF">LCGC14_1603330</name>
</gene>
<feature type="non-terminal residue" evidence="1">
    <location>
        <position position="1"/>
    </location>
</feature>
<dbReference type="AlphaFoldDB" id="A0A0F9IAW4"/>
<evidence type="ECO:0000313" key="1">
    <source>
        <dbReference type="EMBL" id="KKM24612.1"/>
    </source>
</evidence>
<sequence length="41" mass="4440">SSRVYPRADQDALAVQALLGRFGSVRIGNDYGRPIGLHTLV</sequence>